<dbReference type="Proteomes" id="UP000743370">
    <property type="component" value="Unassembled WGS sequence"/>
</dbReference>
<name>A0A8T0JYY6_PHAAN</name>
<evidence type="ECO:0000313" key="3">
    <source>
        <dbReference type="Proteomes" id="UP000743370"/>
    </source>
</evidence>
<proteinExistence type="predicted"/>
<organism evidence="2 3">
    <name type="scientific">Phaseolus angularis</name>
    <name type="common">Azuki bean</name>
    <name type="synonym">Vigna angularis</name>
    <dbReference type="NCBI Taxonomy" id="3914"/>
    <lineage>
        <taxon>Eukaryota</taxon>
        <taxon>Viridiplantae</taxon>
        <taxon>Streptophyta</taxon>
        <taxon>Embryophyta</taxon>
        <taxon>Tracheophyta</taxon>
        <taxon>Spermatophyta</taxon>
        <taxon>Magnoliopsida</taxon>
        <taxon>eudicotyledons</taxon>
        <taxon>Gunneridae</taxon>
        <taxon>Pentapetalae</taxon>
        <taxon>rosids</taxon>
        <taxon>fabids</taxon>
        <taxon>Fabales</taxon>
        <taxon>Fabaceae</taxon>
        <taxon>Papilionoideae</taxon>
        <taxon>50 kb inversion clade</taxon>
        <taxon>NPAAA clade</taxon>
        <taxon>indigoferoid/millettioid clade</taxon>
        <taxon>Phaseoleae</taxon>
        <taxon>Vigna</taxon>
    </lineage>
</organism>
<accession>A0A8T0JYY6</accession>
<reference evidence="2 3" key="1">
    <citation type="submission" date="2020-05" db="EMBL/GenBank/DDBJ databases">
        <title>Vigna angularis (adzuki bean) Var. LongXiaoDou No. 4 denovo assembly.</title>
        <authorList>
            <person name="Xiang H."/>
        </authorList>
    </citation>
    <scope>NUCLEOTIDE SEQUENCE [LARGE SCALE GENOMIC DNA]</scope>
    <source>
        <tissue evidence="2">Leaf</tissue>
    </source>
</reference>
<gene>
    <name evidence="2" type="ORF">HKW66_Vig0177720</name>
</gene>
<feature type="compositionally biased region" description="Low complexity" evidence="1">
    <location>
        <begin position="9"/>
        <end position="18"/>
    </location>
</feature>
<dbReference type="EMBL" id="JABFOF010000007">
    <property type="protein sequence ID" value="KAG2389699.1"/>
    <property type="molecule type" value="Genomic_DNA"/>
</dbReference>
<sequence>MAANSHRVGSSYGGAASYRSRDGLSTRPVGASEEIQLRIDPMDLDEEITGLHRQVRRNSFRPDRSESGSGLNWTGLDAFEEMEFDMIHWFTGKSSGLLLLLVDS</sequence>
<protein>
    <submittedName>
        <fullName evidence="2">Bet1-like protein</fullName>
    </submittedName>
</protein>
<feature type="region of interest" description="Disordered" evidence="1">
    <location>
        <begin position="1"/>
        <end position="32"/>
    </location>
</feature>
<comment type="caution">
    <text evidence="2">The sequence shown here is derived from an EMBL/GenBank/DDBJ whole genome shotgun (WGS) entry which is preliminary data.</text>
</comment>
<evidence type="ECO:0000256" key="1">
    <source>
        <dbReference type="SAM" id="MobiDB-lite"/>
    </source>
</evidence>
<evidence type="ECO:0000313" key="2">
    <source>
        <dbReference type="EMBL" id="KAG2389699.1"/>
    </source>
</evidence>
<dbReference type="AlphaFoldDB" id="A0A8T0JYY6"/>